<evidence type="ECO:0000313" key="2">
    <source>
        <dbReference type="EMBL" id="OIW31600.1"/>
    </source>
</evidence>
<proteinExistence type="predicted"/>
<reference evidence="2 3" key="1">
    <citation type="submission" date="2016-10" db="EMBL/GenBank/DDBJ databases">
        <title>Draft genome sequence of Coniochaeta ligniaria NRRL30616, a lignocellulolytic fungus for bioabatement of inhibitors in plant biomass hydrolysates.</title>
        <authorList>
            <consortium name="DOE Joint Genome Institute"/>
            <person name="Jimenez D.J."/>
            <person name="Hector R.E."/>
            <person name="Riley R."/>
            <person name="Sun H."/>
            <person name="Grigoriev I.V."/>
            <person name="Van Elsas J.D."/>
            <person name="Nichols N.N."/>
        </authorList>
    </citation>
    <scope>NUCLEOTIDE SEQUENCE [LARGE SCALE GENOMIC DNA]</scope>
    <source>
        <strain evidence="2 3">NRRL 30616</strain>
    </source>
</reference>
<feature type="compositionally biased region" description="Polar residues" evidence="1">
    <location>
        <begin position="1"/>
        <end position="33"/>
    </location>
</feature>
<evidence type="ECO:0000256" key="1">
    <source>
        <dbReference type="SAM" id="MobiDB-lite"/>
    </source>
</evidence>
<dbReference type="InParanoid" id="A0A1J7JNX2"/>
<sequence>MATPAGSPSGQIAPAGNNNSHSPRISDDGTATENMDGVARTGAANSAQTLSRFISNLARDYSEGRIGPRAAMDCVVIWVKDAKQHHVPQFLDQIIKEEQQGSARLDPTTFEQQPSSRKRRRIDDPPDNQTREPQVGEEGVGSLQCPSRPTPDTDKQRKVIEDPAARLWSERMIEDLKAQIPVADKPTMKRQENCEVAAIRFREAAIFVPAYLEKSLIKVLEDRILQATFENGDALGTSRMSLFMAAEILKLDQYHLVKLKKTDSIQPAQWTHGIDKAKSIANSGPGAKRQKLREYAACLSYLQKHTMFELWKLEPAEHRAIVEGMDDRALYRLLGLPLKDDPPRLGRAEDGGA</sequence>
<gene>
    <name evidence="2" type="ORF">CONLIGDRAFT_641393</name>
</gene>
<keyword evidence="3" id="KW-1185">Reference proteome</keyword>
<dbReference type="AlphaFoldDB" id="A0A1J7JNX2"/>
<protein>
    <submittedName>
        <fullName evidence="2">Uncharacterized protein</fullName>
    </submittedName>
</protein>
<feature type="region of interest" description="Disordered" evidence="1">
    <location>
        <begin position="99"/>
        <end position="159"/>
    </location>
</feature>
<dbReference type="EMBL" id="KV875095">
    <property type="protein sequence ID" value="OIW31600.1"/>
    <property type="molecule type" value="Genomic_DNA"/>
</dbReference>
<accession>A0A1J7JNX2</accession>
<organism evidence="2 3">
    <name type="scientific">Coniochaeta ligniaria NRRL 30616</name>
    <dbReference type="NCBI Taxonomy" id="1408157"/>
    <lineage>
        <taxon>Eukaryota</taxon>
        <taxon>Fungi</taxon>
        <taxon>Dikarya</taxon>
        <taxon>Ascomycota</taxon>
        <taxon>Pezizomycotina</taxon>
        <taxon>Sordariomycetes</taxon>
        <taxon>Sordariomycetidae</taxon>
        <taxon>Coniochaetales</taxon>
        <taxon>Coniochaetaceae</taxon>
        <taxon>Coniochaeta</taxon>
    </lineage>
</organism>
<dbReference type="Proteomes" id="UP000182658">
    <property type="component" value="Unassembled WGS sequence"/>
</dbReference>
<feature type="region of interest" description="Disordered" evidence="1">
    <location>
        <begin position="1"/>
        <end position="37"/>
    </location>
</feature>
<name>A0A1J7JNX2_9PEZI</name>
<evidence type="ECO:0000313" key="3">
    <source>
        <dbReference type="Proteomes" id="UP000182658"/>
    </source>
</evidence>